<evidence type="ECO:0000313" key="3">
    <source>
        <dbReference type="Proteomes" id="UP001595696"/>
    </source>
</evidence>
<feature type="transmembrane region" description="Helical" evidence="1">
    <location>
        <begin position="42"/>
        <end position="64"/>
    </location>
</feature>
<keyword evidence="3" id="KW-1185">Reference proteome</keyword>
<dbReference type="PANTHER" id="PTHR42305">
    <property type="entry name" value="MEMBRANE PROTEIN RV1733C-RELATED"/>
    <property type="match status" value="1"/>
</dbReference>
<evidence type="ECO:0000313" key="2">
    <source>
        <dbReference type="EMBL" id="MFC3961568.1"/>
    </source>
</evidence>
<keyword evidence="1" id="KW-1133">Transmembrane helix</keyword>
<keyword evidence="1" id="KW-0812">Transmembrane</keyword>
<reference evidence="3" key="1">
    <citation type="journal article" date="2019" name="Int. J. Syst. Evol. Microbiol.">
        <title>The Global Catalogue of Microorganisms (GCM) 10K type strain sequencing project: providing services to taxonomists for standard genome sequencing and annotation.</title>
        <authorList>
            <consortium name="The Broad Institute Genomics Platform"/>
            <consortium name="The Broad Institute Genome Sequencing Center for Infectious Disease"/>
            <person name="Wu L."/>
            <person name="Ma J."/>
        </authorList>
    </citation>
    <scope>NUCLEOTIDE SEQUENCE [LARGE SCALE GENOMIC DNA]</scope>
    <source>
        <strain evidence="3">CGMCC 4.7330</strain>
    </source>
</reference>
<name>A0ABV8DNM8_9NOCA</name>
<organism evidence="2 3">
    <name type="scientific">Nocardia jiangsuensis</name>
    <dbReference type="NCBI Taxonomy" id="1691563"/>
    <lineage>
        <taxon>Bacteria</taxon>
        <taxon>Bacillati</taxon>
        <taxon>Actinomycetota</taxon>
        <taxon>Actinomycetes</taxon>
        <taxon>Mycobacteriales</taxon>
        <taxon>Nocardiaceae</taxon>
        <taxon>Nocardia</taxon>
    </lineage>
</organism>
<evidence type="ECO:0000256" key="1">
    <source>
        <dbReference type="SAM" id="Phobius"/>
    </source>
</evidence>
<dbReference type="Proteomes" id="UP001595696">
    <property type="component" value="Unassembled WGS sequence"/>
</dbReference>
<gene>
    <name evidence="2" type="ORF">ACFO0B_06160</name>
</gene>
<protein>
    <submittedName>
        <fullName evidence="2">Uncharacterized protein</fullName>
    </submittedName>
</protein>
<dbReference type="RefSeq" id="WP_378611316.1">
    <property type="nucleotide sequence ID" value="NZ_JBHSAX010000005.1"/>
</dbReference>
<dbReference type="InterPro" id="IPR039708">
    <property type="entry name" value="MT1774/Rv1733c-like"/>
</dbReference>
<accession>A0ABV8DNM8</accession>
<feature type="transmembrane region" description="Helical" evidence="1">
    <location>
        <begin position="145"/>
        <end position="171"/>
    </location>
</feature>
<dbReference type="PANTHER" id="PTHR42305:SF1">
    <property type="entry name" value="MEMBRANE PROTEIN RV1733C-RELATED"/>
    <property type="match status" value="1"/>
</dbReference>
<keyword evidence="1" id="KW-0472">Membrane</keyword>
<dbReference type="EMBL" id="JBHSAX010000005">
    <property type="protein sequence ID" value="MFC3961568.1"/>
    <property type="molecule type" value="Genomic_DNA"/>
</dbReference>
<comment type="caution">
    <text evidence="2">The sequence shown here is derived from an EMBL/GenBank/DDBJ whole genome shotgun (WGS) entry which is preliminary data.</text>
</comment>
<proteinExistence type="predicted"/>
<sequence>MSAPPVGPAPPPGHHTRQWWLRPLSASPLLRGADRVEALVRLLAYLAVVAAVPFACAAGTLVYVDDAARIVAEHATRVPVSAQLISEPGTVEPYHYEAQVRWQDERGEHEATARVPRTAGRGDTVLLWVDQRGAFVPSPRAPEAAAIGGIGAAVLVLLAVAAASAGVVGAVRWTLDRKRIAGWEAEWREFAH</sequence>